<dbReference type="InterPro" id="IPR019416">
    <property type="entry name" value="NCBP3"/>
</dbReference>
<dbReference type="Proteomes" id="UP000799291">
    <property type="component" value="Unassembled WGS sequence"/>
</dbReference>
<name>A0A6G1IH61_9PLEO</name>
<evidence type="ECO:0000256" key="1">
    <source>
        <dbReference type="SAM" id="MobiDB-lite"/>
    </source>
</evidence>
<feature type="compositionally biased region" description="Basic and acidic residues" evidence="1">
    <location>
        <begin position="306"/>
        <end position="323"/>
    </location>
</feature>
<feature type="compositionally biased region" description="Basic and acidic residues" evidence="1">
    <location>
        <begin position="165"/>
        <end position="198"/>
    </location>
</feature>
<feature type="region of interest" description="Disordered" evidence="1">
    <location>
        <begin position="146"/>
        <end position="438"/>
    </location>
</feature>
<dbReference type="OrthoDB" id="422106at2759"/>
<organism evidence="2 3">
    <name type="scientific">Lentithecium fluviatile CBS 122367</name>
    <dbReference type="NCBI Taxonomy" id="1168545"/>
    <lineage>
        <taxon>Eukaryota</taxon>
        <taxon>Fungi</taxon>
        <taxon>Dikarya</taxon>
        <taxon>Ascomycota</taxon>
        <taxon>Pezizomycotina</taxon>
        <taxon>Dothideomycetes</taxon>
        <taxon>Pleosporomycetidae</taxon>
        <taxon>Pleosporales</taxon>
        <taxon>Massarineae</taxon>
        <taxon>Lentitheciaceae</taxon>
        <taxon>Lentithecium</taxon>
    </lineage>
</organism>
<reference evidence="2" key="1">
    <citation type="journal article" date="2020" name="Stud. Mycol.">
        <title>101 Dothideomycetes genomes: a test case for predicting lifestyles and emergence of pathogens.</title>
        <authorList>
            <person name="Haridas S."/>
            <person name="Albert R."/>
            <person name="Binder M."/>
            <person name="Bloem J."/>
            <person name="Labutti K."/>
            <person name="Salamov A."/>
            <person name="Andreopoulos B."/>
            <person name="Baker S."/>
            <person name="Barry K."/>
            <person name="Bills G."/>
            <person name="Bluhm B."/>
            <person name="Cannon C."/>
            <person name="Castanera R."/>
            <person name="Culley D."/>
            <person name="Daum C."/>
            <person name="Ezra D."/>
            <person name="Gonzalez J."/>
            <person name="Henrissat B."/>
            <person name="Kuo A."/>
            <person name="Liang C."/>
            <person name="Lipzen A."/>
            <person name="Lutzoni F."/>
            <person name="Magnuson J."/>
            <person name="Mondo S."/>
            <person name="Nolan M."/>
            <person name="Ohm R."/>
            <person name="Pangilinan J."/>
            <person name="Park H.-J."/>
            <person name="Ramirez L."/>
            <person name="Alfaro M."/>
            <person name="Sun H."/>
            <person name="Tritt A."/>
            <person name="Yoshinaga Y."/>
            <person name="Zwiers L.-H."/>
            <person name="Turgeon B."/>
            <person name="Goodwin S."/>
            <person name="Spatafora J."/>
            <person name="Crous P."/>
            <person name="Grigoriev I."/>
        </authorList>
    </citation>
    <scope>NUCLEOTIDE SEQUENCE</scope>
    <source>
        <strain evidence="2">CBS 122367</strain>
    </source>
</reference>
<dbReference type="AlphaFoldDB" id="A0A6G1IH61"/>
<feature type="compositionally biased region" description="Basic and acidic residues" evidence="1">
    <location>
        <begin position="204"/>
        <end position="218"/>
    </location>
</feature>
<keyword evidence="3" id="KW-1185">Reference proteome</keyword>
<dbReference type="Pfam" id="PF10309">
    <property type="entry name" value="NCBP3"/>
    <property type="match status" value="1"/>
</dbReference>
<dbReference type="GO" id="GO:0003729">
    <property type="term" value="F:mRNA binding"/>
    <property type="evidence" value="ECO:0007669"/>
    <property type="project" value="InterPro"/>
</dbReference>
<feature type="region of interest" description="Disordered" evidence="1">
    <location>
        <begin position="12"/>
        <end position="36"/>
    </location>
</feature>
<protein>
    <submittedName>
        <fullName evidence="2">Uncharacterized protein</fullName>
    </submittedName>
</protein>
<proteinExistence type="predicted"/>
<evidence type="ECO:0000313" key="3">
    <source>
        <dbReference type="Proteomes" id="UP000799291"/>
    </source>
</evidence>
<feature type="region of interest" description="Disordered" evidence="1">
    <location>
        <begin position="114"/>
        <end position="134"/>
    </location>
</feature>
<gene>
    <name evidence="2" type="ORF">K458DRAFT_409816</name>
</gene>
<feature type="compositionally biased region" description="Basic and acidic residues" evidence="1">
    <location>
        <begin position="226"/>
        <end position="245"/>
    </location>
</feature>
<sequence>MDIDMDVDFDAGASVNAGGQHPGQDAATNDNGSPMPAAYYENLDARPVEQWPDYLNLQGVTDFDPNDPLYYAMEHCPEPRVKQLRWVNDNSVNLQYYSTEDAALALQMLTDPEAGDPASISAETGRKARPYSKKPDIMLVIRQANAGDQKAKGAATRSNFYRQNPDVRGDRGREREPRRRPPPRRDFLDYDDAPASREPKRRSLSGDEPMRDDNEFDRRRNRRNGNRGDRGDRERSGRLTHDMDSYRPGSRSPRESRFGRLRGRSASPGSGDEGDGRYGFTEDGTSTRARYRSRSRSRNTRRRRQPSGERWTHDRAGFDEHGHASPGGGRWAKDTSPRYSDALSSMGNHRRSDAFDETANSRKGSLLSRMTKDGQPLAPKGGSLASRITRDDDDTEPSYGRLRDDFSDVRDTDFSERKRGLASRITKEEDTEGINIRGAGAQRDAFSIRGVASRALH</sequence>
<dbReference type="EMBL" id="MU005624">
    <property type="protein sequence ID" value="KAF2677239.1"/>
    <property type="molecule type" value="Genomic_DNA"/>
</dbReference>
<feature type="compositionally biased region" description="Basic and acidic residues" evidence="1">
    <location>
        <begin position="401"/>
        <end position="419"/>
    </location>
</feature>
<accession>A0A6G1IH61</accession>
<evidence type="ECO:0000313" key="2">
    <source>
        <dbReference type="EMBL" id="KAF2677239.1"/>
    </source>
</evidence>
<dbReference type="GO" id="GO:0000340">
    <property type="term" value="F:RNA 7-methylguanosine cap binding"/>
    <property type="evidence" value="ECO:0007669"/>
    <property type="project" value="InterPro"/>
</dbReference>
<feature type="compositionally biased region" description="Basic residues" evidence="1">
    <location>
        <begin position="289"/>
        <end position="305"/>
    </location>
</feature>